<accession>A0A1R0KUT2</accession>
<feature type="chain" id="PRO_5012683723" evidence="1">
    <location>
        <begin position="35"/>
        <end position="136"/>
    </location>
</feature>
<evidence type="ECO:0000313" key="2">
    <source>
        <dbReference type="EMBL" id="OLZ52412.1"/>
    </source>
</evidence>
<evidence type="ECO:0000313" key="3">
    <source>
        <dbReference type="Proteomes" id="UP000187486"/>
    </source>
</evidence>
<reference evidence="2 3" key="1">
    <citation type="submission" date="2016-01" db="EMBL/GenBank/DDBJ databases">
        <title>Amycolatopsis coloradensis genome sequencing and assembly.</title>
        <authorList>
            <person name="Mayilraj S."/>
        </authorList>
    </citation>
    <scope>NUCLEOTIDE SEQUENCE [LARGE SCALE GENOMIC DNA]</scope>
    <source>
        <strain evidence="2 3">DSM 44225</strain>
    </source>
</reference>
<protein>
    <submittedName>
        <fullName evidence="2">Uncharacterized protein</fullName>
    </submittedName>
</protein>
<sequence>MRESISKIGLAKGAMVVIGAFTVASLAMPATANAAPAAGCSAFMNSPVTGGYKATLACNGIGLSFVDGLGTTLTDASKEARALAQIALGGGDTCSAFMHATTPGGYKVTLTCVDTGLVSGVGTTLTDASRAARASL</sequence>
<proteinExistence type="predicted"/>
<dbReference type="OrthoDB" id="3694234at2"/>
<dbReference type="STRING" id="76021.BS329_13900"/>
<dbReference type="AlphaFoldDB" id="A0A1R0KUT2"/>
<dbReference type="RefSeq" id="WP_076160471.1">
    <property type="nucleotide sequence ID" value="NZ_JBEZVB010000020.1"/>
</dbReference>
<feature type="signal peptide" evidence="1">
    <location>
        <begin position="1"/>
        <end position="34"/>
    </location>
</feature>
<dbReference type="EMBL" id="MQUQ01000006">
    <property type="protein sequence ID" value="OLZ52412.1"/>
    <property type="molecule type" value="Genomic_DNA"/>
</dbReference>
<organism evidence="2 3">
    <name type="scientific">Amycolatopsis coloradensis</name>
    <dbReference type="NCBI Taxonomy" id="76021"/>
    <lineage>
        <taxon>Bacteria</taxon>
        <taxon>Bacillati</taxon>
        <taxon>Actinomycetota</taxon>
        <taxon>Actinomycetes</taxon>
        <taxon>Pseudonocardiales</taxon>
        <taxon>Pseudonocardiaceae</taxon>
        <taxon>Amycolatopsis</taxon>
    </lineage>
</organism>
<gene>
    <name evidence="2" type="ORF">BS329_13900</name>
</gene>
<keyword evidence="1" id="KW-0732">Signal</keyword>
<comment type="caution">
    <text evidence="2">The sequence shown here is derived from an EMBL/GenBank/DDBJ whole genome shotgun (WGS) entry which is preliminary data.</text>
</comment>
<evidence type="ECO:0000256" key="1">
    <source>
        <dbReference type="SAM" id="SignalP"/>
    </source>
</evidence>
<name>A0A1R0KUT2_9PSEU</name>
<keyword evidence="3" id="KW-1185">Reference proteome</keyword>
<dbReference type="Proteomes" id="UP000187486">
    <property type="component" value="Unassembled WGS sequence"/>
</dbReference>